<dbReference type="EMBL" id="JACNJH010000120">
    <property type="protein sequence ID" value="MBC8361104.1"/>
    <property type="molecule type" value="Genomic_DNA"/>
</dbReference>
<keyword evidence="2" id="KW-1277">Toxin-antitoxin system</keyword>
<evidence type="ECO:0000256" key="3">
    <source>
        <dbReference type="ARBA" id="ARBA00022679"/>
    </source>
</evidence>
<dbReference type="SUPFAM" id="SSF81301">
    <property type="entry name" value="Nucleotidyltransferase"/>
    <property type="match status" value="1"/>
</dbReference>
<evidence type="ECO:0000259" key="10">
    <source>
        <dbReference type="Pfam" id="PF01909"/>
    </source>
</evidence>
<dbReference type="InterPro" id="IPR043519">
    <property type="entry name" value="NT_sf"/>
</dbReference>
<comment type="cofactor">
    <cofactor evidence="1">
        <name>Mg(2+)</name>
        <dbReference type="ChEBI" id="CHEBI:18420"/>
    </cofactor>
</comment>
<dbReference type="GO" id="GO:0046872">
    <property type="term" value="F:metal ion binding"/>
    <property type="evidence" value="ECO:0007669"/>
    <property type="project" value="UniProtKB-KW"/>
</dbReference>
<evidence type="ECO:0000256" key="1">
    <source>
        <dbReference type="ARBA" id="ARBA00001946"/>
    </source>
</evidence>
<dbReference type="GO" id="GO:0016779">
    <property type="term" value="F:nucleotidyltransferase activity"/>
    <property type="evidence" value="ECO:0007669"/>
    <property type="project" value="UniProtKB-KW"/>
</dbReference>
<name>A0A8J6TL95_9BACT</name>
<evidence type="ECO:0000256" key="4">
    <source>
        <dbReference type="ARBA" id="ARBA00022695"/>
    </source>
</evidence>
<dbReference type="CDD" id="cd05403">
    <property type="entry name" value="NT_KNTase_like"/>
    <property type="match status" value="1"/>
</dbReference>
<dbReference type="PANTHER" id="PTHR33571">
    <property type="entry name" value="SSL8005 PROTEIN"/>
    <property type="match status" value="1"/>
</dbReference>
<evidence type="ECO:0000313" key="11">
    <source>
        <dbReference type="EMBL" id="MBC8361104.1"/>
    </source>
</evidence>
<evidence type="ECO:0000256" key="9">
    <source>
        <dbReference type="ARBA" id="ARBA00038276"/>
    </source>
</evidence>
<evidence type="ECO:0000256" key="7">
    <source>
        <dbReference type="ARBA" id="ARBA00022840"/>
    </source>
</evidence>
<dbReference type="GO" id="GO:0005524">
    <property type="term" value="F:ATP binding"/>
    <property type="evidence" value="ECO:0007669"/>
    <property type="project" value="UniProtKB-KW"/>
</dbReference>
<gene>
    <name evidence="11" type="ORF">H8E23_06880</name>
</gene>
<evidence type="ECO:0000256" key="5">
    <source>
        <dbReference type="ARBA" id="ARBA00022723"/>
    </source>
</evidence>
<dbReference type="Gene3D" id="3.30.460.10">
    <property type="entry name" value="Beta Polymerase, domain 2"/>
    <property type="match status" value="1"/>
</dbReference>
<organism evidence="11 12">
    <name type="scientific">Candidatus Desulfatibia profunda</name>
    <dbReference type="NCBI Taxonomy" id="2841695"/>
    <lineage>
        <taxon>Bacteria</taxon>
        <taxon>Pseudomonadati</taxon>
        <taxon>Thermodesulfobacteriota</taxon>
        <taxon>Desulfobacteria</taxon>
        <taxon>Desulfobacterales</taxon>
        <taxon>Desulfobacterales incertae sedis</taxon>
        <taxon>Candidatus Desulfatibia</taxon>
    </lineage>
</organism>
<comment type="similarity">
    <text evidence="9">Belongs to the MntA antitoxin family.</text>
</comment>
<dbReference type="PANTHER" id="PTHR33571:SF19">
    <property type="entry name" value="PROTEIN ADENYLYLTRANSFERASE MJ0128-RELATED"/>
    <property type="match status" value="1"/>
</dbReference>
<evidence type="ECO:0000313" key="12">
    <source>
        <dbReference type="Proteomes" id="UP000603434"/>
    </source>
</evidence>
<evidence type="ECO:0000256" key="2">
    <source>
        <dbReference type="ARBA" id="ARBA00022649"/>
    </source>
</evidence>
<keyword evidence="4" id="KW-0548">Nucleotidyltransferase</keyword>
<keyword evidence="8" id="KW-0460">Magnesium</keyword>
<dbReference type="InterPro" id="IPR002934">
    <property type="entry name" value="Polymerase_NTP_transf_dom"/>
</dbReference>
<dbReference type="Pfam" id="PF01909">
    <property type="entry name" value="NTP_transf_2"/>
    <property type="match status" value="1"/>
</dbReference>
<comment type="caution">
    <text evidence="11">The sequence shown here is derived from an EMBL/GenBank/DDBJ whole genome shotgun (WGS) entry which is preliminary data.</text>
</comment>
<dbReference type="Proteomes" id="UP000603434">
    <property type="component" value="Unassembled WGS sequence"/>
</dbReference>
<keyword evidence="3" id="KW-0808">Transferase</keyword>
<protein>
    <submittedName>
        <fullName evidence="11">Nucleotidyltransferase family protein</fullName>
    </submittedName>
</protein>
<keyword evidence="6" id="KW-0547">Nucleotide-binding</keyword>
<reference evidence="11 12" key="1">
    <citation type="submission" date="2020-08" db="EMBL/GenBank/DDBJ databases">
        <title>Bridging the membrane lipid divide: bacteria of the FCB group superphylum have the potential to synthesize archaeal ether lipids.</title>
        <authorList>
            <person name="Villanueva L."/>
            <person name="Von Meijenfeldt F.A.B."/>
            <person name="Westbye A.B."/>
            <person name="Yadav S."/>
            <person name="Hopmans E.C."/>
            <person name="Dutilh B.E."/>
            <person name="Sinninghe Damste J.S."/>
        </authorList>
    </citation>
    <scope>NUCLEOTIDE SEQUENCE [LARGE SCALE GENOMIC DNA]</scope>
    <source>
        <strain evidence="11">NIOZ-UU30</strain>
    </source>
</reference>
<accession>A0A8J6TL95</accession>
<keyword evidence="7" id="KW-0067">ATP-binding</keyword>
<sequence length="97" mass="11384">MKILDEIKKTINEHKLYLEEKYNVKSMGIFGSYLRGEQSGQSDIDILIEFHNPVDLFEFIKLENYLSEILGVKVDLVMKDTLKPRIKDRILREAVNI</sequence>
<feature type="domain" description="Polymerase nucleotidyl transferase" evidence="10">
    <location>
        <begin position="12"/>
        <end position="95"/>
    </location>
</feature>
<evidence type="ECO:0000256" key="8">
    <source>
        <dbReference type="ARBA" id="ARBA00022842"/>
    </source>
</evidence>
<dbReference type="InterPro" id="IPR052038">
    <property type="entry name" value="Type-VII_TA_antitoxin"/>
</dbReference>
<dbReference type="AlphaFoldDB" id="A0A8J6TL95"/>
<evidence type="ECO:0000256" key="6">
    <source>
        <dbReference type="ARBA" id="ARBA00022741"/>
    </source>
</evidence>
<keyword evidence="5" id="KW-0479">Metal-binding</keyword>
<proteinExistence type="inferred from homology"/>